<protein>
    <submittedName>
        <fullName evidence="13">PR/SET domain 10</fullName>
    </submittedName>
</protein>
<feature type="domain" description="C2H2-type" evidence="12">
    <location>
        <begin position="655"/>
        <end position="683"/>
    </location>
</feature>
<keyword evidence="6" id="KW-0805">Transcription regulation</keyword>
<keyword evidence="7" id="KW-0238">DNA-binding</keyword>
<reference evidence="14 15" key="1">
    <citation type="submission" date="2018-11" db="EMBL/GenBank/DDBJ databases">
        <title>Haplotype-resolved cattle genomes.</title>
        <authorList>
            <person name="Low W.Y."/>
            <person name="Tearle R."/>
            <person name="Bickhart D.M."/>
            <person name="Rosen B.D."/>
            <person name="Koren S."/>
            <person name="Rhie A."/>
            <person name="Hiendleder S."/>
            <person name="Phillippy A.M."/>
            <person name="Smith T.P.L."/>
            <person name="Williams J.L."/>
        </authorList>
    </citation>
    <scope>NUCLEOTIDE SEQUENCE [LARGE SCALE GENOMIC DNA]</scope>
</reference>
<evidence type="ECO:0000256" key="2">
    <source>
        <dbReference type="ARBA" id="ARBA00022723"/>
    </source>
</evidence>
<feature type="domain" description="C2H2-type" evidence="12">
    <location>
        <begin position="700"/>
        <end position="728"/>
    </location>
</feature>
<evidence type="ECO:0000259" key="12">
    <source>
        <dbReference type="PROSITE" id="PS50157"/>
    </source>
</evidence>
<feature type="region of interest" description="Disordered" evidence="11">
    <location>
        <begin position="373"/>
        <end position="427"/>
    </location>
</feature>
<dbReference type="PROSITE" id="PS00028">
    <property type="entry name" value="ZINC_FINGER_C2H2_1"/>
    <property type="match status" value="10"/>
</dbReference>
<evidence type="ECO:0000313" key="13">
    <source>
        <dbReference type="Ensembl" id="ENSBIXP00005001737.1"/>
    </source>
</evidence>
<dbReference type="InterPro" id="IPR036236">
    <property type="entry name" value="Znf_C2H2_sf"/>
</dbReference>
<feature type="region of interest" description="Disordered" evidence="11">
    <location>
        <begin position="319"/>
        <end position="342"/>
    </location>
</feature>
<feature type="compositionally biased region" description="Acidic residues" evidence="11">
    <location>
        <begin position="133"/>
        <end position="162"/>
    </location>
</feature>
<feature type="domain" description="C2H2-type" evidence="12">
    <location>
        <begin position="572"/>
        <end position="599"/>
    </location>
</feature>
<feature type="region of interest" description="Disordered" evidence="11">
    <location>
        <begin position="130"/>
        <end position="168"/>
    </location>
</feature>
<dbReference type="GO" id="GO:0003677">
    <property type="term" value="F:DNA binding"/>
    <property type="evidence" value="ECO:0007669"/>
    <property type="project" value="UniProtKB-KW"/>
</dbReference>
<keyword evidence="4 10" id="KW-0863">Zinc-finger</keyword>
<feature type="region of interest" description="Disordered" evidence="11">
    <location>
        <begin position="1041"/>
        <end position="1082"/>
    </location>
</feature>
<feature type="compositionally biased region" description="Basic and acidic residues" evidence="11">
    <location>
        <begin position="617"/>
        <end position="636"/>
    </location>
</feature>
<dbReference type="GO" id="GO:0045944">
    <property type="term" value="P:positive regulation of transcription by RNA polymerase II"/>
    <property type="evidence" value="ECO:0007669"/>
    <property type="project" value="TreeGrafter"/>
</dbReference>
<feature type="domain" description="C2H2-type" evidence="12">
    <location>
        <begin position="458"/>
        <end position="485"/>
    </location>
</feature>
<dbReference type="InterPro" id="IPR050688">
    <property type="entry name" value="Zinc_finger/UBP_domain"/>
</dbReference>
<feature type="region of interest" description="Disordered" evidence="11">
    <location>
        <begin position="1"/>
        <end position="20"/>
    </location>
</feature>
<keyword evidence="8" id="KW-0804">Transcription</keyword>
<feature type="compositionally biased region" description="Pro residues" evidence="11">
    <location>
        <begin position="389"/>
        <end position="400"/>
    </location>
</feature>
<feature type="region of interest" description="Disordered" evidence="11">
    <location>
        <begin position="617"/>
        <end position="641"/>
    </location>
</feature>
<dbReference type="AlphaFoldDB" id="A0A4W2F8S1"/>
<dbReference type="Gene3D" id="2.170.270.10">
    <property type="entry name" value="SET domain"/>
    <property type="match status" value="1"/>
</dbReference>
<keyword evidence="3" id="KW-0677">Repeat</keyword>
<evidence type="ECO:0000256" key="9">
    <source>
        <dbReference type="ARBA" id="ARBA00023242"/>
    </source>
</evidence>
<dbReference type="Pfam" id="PF12874">
    <property type="entry name" value="zf-met"/>
    <property type="match status" value="1"/>
</dbReference>
<feature type="domain" description="C2H2-type" evidence="12">
    <location>
        <begin position="516"/>
        <end position="543"/>
    </location>
</feature>
<feature type="region of interest" description="Disordered" evidence="11">
    <location>
        <begin position="919"/>
        <end position="971"/>
    </location>
</feature>
<keyword evidence="9" id="KW-0539">Nucleus</keyword>
<feature type="domain" description="C2H2-type" evidence="12">
    <location>
        <begin position="287"/>
        <end position="314"/>
    </location>
</feature>
<dbReference type="PROSITE" id="PS50157">
    <property type="entry name" value="ZINC_FINGER_C2H2_2"/>
    <property type="match status" value="10"/>
</dbReference>
<dbReference type="FunFam" id="3.30.160.60:FF:000411">
    <property type="entry name" value="PR domain zinc finger protein 10"/>
    <property type="match status" value="1"/>
</dbReference>
<evidence type="ECO:0000313" key="15">
    <source>
        <dbReference type="Proteomes" id="UP000429181"/>
    </source>
</evidence>
<feature type="compositionally biased region" description="Basic residues" evidence="11">
    <location>
        <begin position="319"/>
        <end position="339"/>
    </location>
</feature>
<keyword evidence="2" id="KW-0479">Metal-binding</keyword>
<dbReference type="Ensembl" id="ENSBIXT00005013635.1">
    <property type="protein sequence ID" value="ENSBIXP00005001737.1"/>
    <property type="gene ID" value="ENSBIXG00005008246.1"/>
</dbReference>
<dbReference type="SMART" id="SM00355">
    <property type="entry name" value="ZnF_C2H2"/>
    <property type="match status" value="10"/>
</dbReference>
<proteinExistence type="predicted"/>
<dbReference type="InterPro" id="IPR046341">
    <property type="entry name" value="SET_dom_sf"/>
</dbReference>
<feature type="compositionally biased region" description="Low complexity" evidence="11">
    <location>
        <begin position="929"/>
        <end position="965"/>
    </location>
</feature>
<dbReference type="Gene3D" id="3.30.160.60">
    <property type="entry name" value="Classic Zinc Finger"/>
    <property type="match status" value="6"/>
</dbReference>
<dbReference type="PANTHER" id="PTHR24403:SF48">
    <property type="entry name" value="PR DOMAIN ZINC FINGER PROTEIN 10"/>
    <property type="match status" value="1"/>
</dbReference>
<dbReference type="GO" id="GO:0008270">
    <property type="term" value="F:zinc ion binding"/>
    <property type="evidence" value="ECO:0007669"/>
    <property type="project" value="UniProtKB-KW"/>
</dbReference>
<dbReference type="Proteomes" id="UP000429181">
    <property type="component" value="Chromosome 29"/>
</dbReference>
<name>A0A4W2F8S1_BOBOX</name>
<evidence type="ECO:0000256" key="4">
    <source>
        <dbReference type="ARBA" id="ARBA00022771"/>
    </source>
</evidence>
<evidence type="ECO:0000256" key="11">
    <source>
        <dbReference type="SAM" id="MobiDB-lite"/>
    </source>
</evidence>
<dbReference type="InterPro" id="IPR013087">
    <property type="entry name" value="Znf_C2H2_type"/>
</dbReference>
<keyword evidence="14" id="KW-1185">Reference proteome</keyword>
<dbReference type="FunFam" id="3.30.160.60:FF:000413">
    <property type="entry name" value="PR domain zinc finger protein 10"/>
    <property type="match status" value="1"/>
</dbReference>
<evidence type="ECO:0000256" key="3">
    <source>
        <dbReference type="ARBA" id="ARBA00022737"/>
    </source>
</evidence>
<evidence type="ECO:0000256" key="7">
    <source>
        <dbReference type="ARBA" id="ARBA00023125"/>
    </source>
</evidence>
<feature type="domain" description="C2H2-type" evidence="12">
    <location>
        <begin position="600"/>
        <end position="628"/>
    </location>
</feature>
<dbReference type="FunFam" id="3.30.160.60:FF:000287">
    <property type="entry name" value="PR domain zinc finger protein 10"/>
    <property type="match status" value="1"/>
</dbReference>
<feature type="domain" description="C2H2-type" evidence="12">
    <location>
        <begin position="762"/>
        <end position="785"/>
    </location>
</feature>
<dbReference type="PANTHER" id="PTHR24403">
    <property type="entry name" value="ZINC FINGER PROTEIN"/>
    <property type="match status" value="1"/>
</dbReference>
<dbReference type="FunFam" id="3.30.160.60:FF:000428">
    <property type="entry name" value="PR domain zinc finger protein 10"/>
    <property type="match status" value="1"/>
</dbReference>
<dbReference type="Pfam" id="PF00096">
    <property type="entry name" value="zf-C2H2"/>
    <property type="match status" value="5"/>
</dbReference>
<evidence type="ECO:0000256" key="10">
    <source>
        <dbReference type="PROSITE-ProRule" id="PRU00042"/>
    </source>
</evidence>
<accession>A0A4W2F8S1</accession>
<evidence type="ECO:0000256" key="1">
    <source>
        <dbReference type="ARBA" id="ARBA00004123"/>
    </source>
</evidence>
<organism evidence="13 15">
    <name type="scientific">Bos indicus x Bos taurus</name>
    <name type="common">Hybrid cattle</name>
    <dbReference type="NCBI Taxonomy" id="30522"/>
    <lineage>
        <taxon>Eukaryota</taxon>
        <taxon>Metazoa</taxon>
        <taxon>Chordata</taxon>
        <taxon>Craniata</taxon>
        <taxon>Vertebrata</taxon>
        <taxon>Euteleostomi</taxon>
        <taxon>Mammalia</taxon>
        <taxon>Eutheria</taxon>
        <taxon>Laurasiatheria</taxon>
        <taxon>Artiodactyla</taxon>
        <taxon>Ruminantia</taxon>
        <taxon>Pecora</taxon>
        <taxon>Bovidae</taxon>
        <taxon>Bovinae</taxon>
        <taxon>Bos</taxon>
    </lineage>
</organism>
<keyword evidence="5" id="KW-0862">Zinc</keyword>
<evidence type="ECO:0000256" key="5">
    <source>
        <dbReference type="ARBA" id="ARBA00022833"/>
    </source>
</evidence>
<feature type="compositionally biased region" description="Basic and acidic residues" evidence="11">
    <location>
        <begin position="408"/>
        <end position="422"/>
    </location>
</feature>
<dbReference type="Proteomes" id="UP000314981">
    <property type="component" value="Chromosome 29"/>
</dbReference>
<feature type="domain" description="C2H2-type" evidence="12">
    <location>
        <begin position="488"/>
        <end position="515"/>
    </location>
</feature>
<dbReference type="SUPFAM" id="SSF57667">
    <property type="entry name" value="beta-beta-alpha zinc fingers"/>
    <property type="match status" value="4"/>
</dbReference>
<dbReference type="GO" id="GO:0005634">
    <property type="term" value="C:nucleus"/>
    <property type="evidence" value="ECO:0007669"/>
    <property type="project" value="UniProtKB-SubCell"/>
</dbReference>
<evidence type="ECO:0000313" key="14">
    <source>
        <dbReference type="Proteomes" id="UP000314981"/>
    </source>
</evidence>
<comment type="subcellular location">
    <subcellularLocation>
        <location evidence="1">Nucleus</location>
    </subcellularLocation>
</comment>
<dbReference type="GeneTree" id="ENSGT00940000158740"/>
<feature type="domain" description="C2H2-type" evidence="12">
    <location>
        <begin position="544"/>
        <end position="568"/>
    </location>
</feature>
<dbReference type="FunFam" id="3.30.160.60:FF:000347">
    <property type="entry name" value="PR domain zinc finger protein 10"/>
    <property type="match status" value="1"/>
</dbReference>
<reference evidence="13" key="2">
    <citation type="submission" date="2025-05" db="UniProtKB">
        <authorList>
            <consortium name="Ensembl"/>
        </authorList>
    </citation>
    <scope>IDENTIFICATION</scope>
</reference>
<sequence length="1082" mass="121746">MDSKDEGSHVWPPAAEHEENAAQVHFVPDAGTVAQIVYTDDQVRPPQQVVYTADGASYASVDGPQHTLVYIHPVEAAQTLFTDPGQVAYVQQDATAQQASLPVHNQVLPSIESVDGSDPLATLQNPMARLEAKEEEDEDEDEDSEDEEEEDGEDTDLDDWEPDPPRPFDPHDLWCEECNNAHSSVCPKHGPLHPIPNRPVLTRARASLPLVLYIDRFLGGVFSKRRIPKRTQFGPVEGPLVRESELKDCYIHLKVWYAASYAEFVNRKIHDISEEERKVLREQEKNWPCYECNRRFISSEQLQQHLNSHDEKLDVFSRARGRGRGRGKRRFGPGRRPGRPPKFIRLEITSENGEKCDDGTQDLLHFSTKEQFDEAEAATPNGLDQPEQPTLPLPQLPPEAPSSLEQEPDTHELHLQPQHEESVLPAQSTLTADDMRRAKRIRNAALQHLFIRKSFRPFKCLHCGKAFREKDKLDQHVRFHGREGNCPLTCDLCNKGFISSASLESHMKLHSDQKTYSCIFCPESFDRLDLLKDHVAIHINDGYFSCPTCKKRFPDFIQVKKHVRSFHSEKIYQCTECDKAFCRPDKLRLHMLRHSDRKDFLCSTCGKQFKRKDKLREHMQRMHNPEREAKKADRSSRSKTFKPRITSTDYDSFTFKCRLCMMGFRRRGMLVNHLSKRHPDMKIEEVPELTLPIIKPNRDYFCQYCDKVYKSASKRKAHILKNHPGAELPPSIRKLRPAGPGEPDPMLSTHTQLTGTIATPPVCCPHCSKQYSSKTKMVQHIRKKHPEYAQLPNTIHTPLTTAVISATPAVLTTDSATGETVVTTDLLTQAMTELSQTLTTDYRTPQGDYQRIQYIPVSQSTSGLQQPQHIQLQVVQVAPATSPHQSQQSTVDVAQLHDPQTYTQHAIQVQHIQVTEPPAPAMSTSQVAGQPLSPSPQQSQQGLSPPHVAGSSSQGQALQQPPQGSTVQHTYLPNTWNSFRGYSSEIQMMTLPPGQFVITDSGVATPVTTGQVKAVTPGHYVLSESQSELEEKQASALSGGVQVQPAAHSDLDPQTTSQQPTQYIITTTTNGNGSSEVHITKP</sequence>
<evidence type="ECO:0000256" key="6">
    <source>
        <dbReference type="ARBA" id="ARBA00023015"/>
    </source>
</evidence>
<feature type="compositionally biased region" description="Low complexity" evidence="11">
    <location>
        <begin position="1053"/>
        <end position="1074"/>
    </location>
</feature>
<evidence type="ECO:0000256" key="8">
    <source>
        <dbReference type="ARBA" id="ARBA00023163"/>
    </source>
</evidence>
<dbReference type="FunFam" id="3.30.160.60:FF:000300">
    <property type="entry name" value="PR domain zinc finger protein 10"/>
    <property type="match status" value="1"/>
</dbReference>
<gene>
    <name evidence="13" type="primary">PRDM10</name>
</gene>
<dbReference type="Ensembl" id="ENSBIXT00000013497.1">
    <property type="protein sequence ID" value="ENSBIXP00000027400.1"/>
    <property type="gene ID" value="ENSBIXG00000008225.1"/>
</dbReference>